<dbReference type="RefSeq" id="WP_346061899.1">
    <property type="nucleotide sequence ID" value="NZ_BAAADR010000005.1"/>
</dbReference>
<protein>
    <recommendedName>
        <fullName evidence="1">Bbp19-like phage domain-containing protein</fullName>
    </recommendedName>
</protein>
<feature type="domain" description="Bbp19-like phage" evidence="1">
    <location>
        <begin position="22"/>
        <end position="79"/>
    </location>
</feature>
<comment type="caution">
    <text evidence="2">The sequence shown here is derived from an EMBL/GenBank/DDBJ whole genome shotgun (WGS) entry which is preliminary data.</text>
</comment>
<reference evidence="3" key="1">
    <citation type="journal article" date="2019" name="Int. J. Syst. Evol. Microbiol.">
        <title>The Global Catalogue of Microorganisms (GCM) 10K type strain sequencing project: providing services to taxonomists for standard genome sequencing and annotation.</title>
        <authorList>
            <consortium name="The Broad Institute Genomics Platform"/>
            <consortium name="The Broad Institute Genome Sequencing Center for Infectious Disease"/>
            <person name="Wu L."/>
            <person name="Ma J."/>
        </authorList>
    </citation>
    <scope>NUCLEOTIDE SEQUENCE [LARGE SCALE GENOMIC DNA]</scope>
    <source>
        <strain evidence="3">CGMCC 1.13666</strain>
    </source>
</reference>
<evidence type="ECO:0000313" key="3">
    <source>
        <dbReference type="Proteomes" id="UP001596411"/>
    </source>
</evidence>
<sequence length="98" mass="11190">MTQEELQQQEAERRADDMTELLALPAGRRVLFELFARTGAFDDSFTGNSGSFYKDGRKSVGLELFHEVMALDPERFTQMWKEAEEAERVAAAKLNDED</sequence>
<name>A0ABW2F1V8_9GAMM</name>
<dbReference type="EMBL" id="JBHSZP010000031">
    <property type="protein sequence ID" value="MFC7090998.1"/>
    <property type="molecule type" value="Genomic_DNA"/>
</dbReference>
<evidence type="ECO:0000259" key="1">
    <source>
        <dbReference type="Pfam" id="PF25181"/>
    </source>
</evidence>
<gene>
    <name evidence="2" type="ORF">ACFQH5_15715</name>
</gene>
<organism evidence="2 3">
    <name type="scientific">Halomonas salifodinae</name>
    <dbReference type="NCBI Taxonomy" id="438745"/>
    <lineage>
        <taxon>Bacteria</taxon>
        <taxon>Pseudomonadati</taxon>
        <taxon>Pseudomonadota</taxon>
        <taxon>Gammaproteobacteria</taxon>
        <taxon>Oceanospirillales</taxon>
        <taxon>Halomonadaceae</taxon>
        <taxon>Halomonas</taxon>
    </lineage>
</organism>
<proteinExistence type="predicted"/>
<keyword evidence="3" id="KW-1185">Reference proteome</keyword>
<dbReference type="Pfam" id="PF25181">
    <property type="entry name" value="Phage_Bbp19"/>
    <property type="match status" value="1"/>
</dbReference>
<accession>A0ABW2F1V8</accession>
<dbReference type="InterPro" id="IPR057447">
    <property type="entry name" value="Bbp19-like_phage"/>
</dbReference>
<dbReference type="Proteomes" id="UP001596411">
    <property type="component" value="Unassembled WGS sequence"/>
</dbReference>
<evidence type="ECO:0000313" key="2">
    <source>
        <dbReference type="EMBL" id="MFC7090998.1"/>
    </source>
</evidence>